<dbReference type="PROSITE" id="PS50158">
    <property type="entry name" value="ZF_CCHC"/>
    <property type="match status" value="1"/>
</dbReference>
<accession>A0ABN8B995</accession>
<dbReference type="InterPro" id="IPR001878">
    <property type="entry name" value="Znf_CCHC"/>
</dbReference>
<dbReference type="SUPFAM" id="SSF57756">
    <property type="entry name" value="Retrovirus zinc finger-like domains"/>
    <property type="match status" value="1"/>
</dbReference>
<keyword evidence="1" id="KW-0863">Zinc-finger</keyword>
<feature type="domain" description="CCHC-type" evidence="2">
    <location>
        <begin position="157"/>
        <end position="171"/>
    </location>
</feature>
<dbReference type="Proteomes" id="UP001153292">
    <property type="component" value="Chromosome 27"/>
</dbReference>
<dbReference type="EMBL" id="OU963920">
    <property type="protein sequence ID" value="CAH0404178.1"/>
    <property type="molecule type" value="Genomic_DNA"/>
</dbReference>
<organism evidence="3 4">
    <name type="scientific">Chilo suppressalis</name>
    <name type="common">Asiatic rice borer moth</name>
    <dbReference type="NCBI Taxonomy" id="168631"/>
    <lineage>
        <taxon>Eukaryota</taxon>
        <taxon>Metazoa</taxon>
        <taxon>Ecdysozoa</taxon>
        <taxon>Arthropoda</taxon>
        <taxon>Hexapoda</taxon>
        <taxon>Insecta</taxon>
        <taxon>Pterygota</taxon>
        <taxon>Neoptera</taxon>
        <taxon>Endopterygota</taxon>
        <taxon>Lepidoptera</taxon>
        <taxon>Glossata</taxon>
        <taxon>Ditrysia</taxon>
        <taxon>Pyraloidea</taxon>
        <taxon>Crambidae</taxon>
        <taxon>Crambinae</taxon>
        <taxon>Chilo</taxon>
    </lineage>
</organism>
<dbReference type="InterPro" id="IPR036875">
    <property type="entry name" value="Znf_CCHC_sf"/>
</dbReference>
<keyword evidence="4" id="KW-1185">Reference proteome</keyword>
<protein>
    <recommendedName>
        <fullName evidence="2">CCHC-type domain-containing protein</fullName>
    </recommendedName>
</protein>
<keyword evidence="1" id="KW-0479">Metal-binding</keyword>
<name>A0ABN8B995_CHISP</name>
<evidence type="ECO:0000313" key="3">
    <source>
        <dbReference type="EMBL" id="CAH0404178.1"/>
    </source>
</evidence>
<gene>
    <name evidence="3" type="ORF">CHILSU_LOCUS7494</name>
</gene>
<evidence type="ECO:0000256" key="1">
    <source>
        <dbReference type="PROSITE-ProRule" id="PRU00047"/>
    </source>
</evidence>
<dbReference type="SMART" id="SM00343">
    <property type="entry name" value="ZnF_C2HC"/>
    <property type="match status" value="1"/>
</dbReference>
<evidence type="ECO:0000259" key="2">
    <source>
        <dbReference type="PROSITE" id="PS50158"/>
    </source>
</evidence>
<proteinExistence type="predicted"/>
<evidence type="ECO:0000313" key="4">
    <source>
        <dbReference type="Proteomes" id="UP001153292"/>
    </source>
</evidence>
<dbReference type="Gene3D" id="4.10.60.10">
    <property type="entry name" value="Zinc finger, CCHC-type"/>
    <property type="match status" value="1"/>
</dbReference>
<reference evidence="3" key="1">
    <citation type="submission" date="2021-12" db="EMBL/GenBank/DDBJ databases">
        <authorList>
            <person name="King R."/>
        </authorList>
    </citation>
    <scope>NUCLEOTIDE SEQUENCE</scope>
</reference>
<keyword evidence="1" id="KW-0862">Zinc</keyword>
<sequence>MAPGDITETLKTGINVVKLGVGVNRLRNLRGNRVLVGCSTSEERDRLGEAKAGAGLGLSAAVVPRRRPLLRLLGVARDTSDAQVLEAVREQNAGLLGPVPLDEKAVRVVRRIKSRMGPHSSVVLEVDPSIWAALKNRRVRVAYQMVPAVDQSPVTQCYRCQGFGHLASSCRAETPSCGYCGDLHDTRECPNRGLPPKCANCAAPEDGEPSHPAYSTECSAWRKADRQARLTVAYQ</sequence>